<reference evidence="2" key="1">
    <citation type="submission" date="2016-10" db="EMBL/GenBank/DDBJ databases">
        <authorList>
            <person name="Benchimol M."/>
            <person name="Almeida L.G."/>
            <person name="Vasconcelos A.T."/>
            <person name="Perreira-Neves A."/>
            <person name="Rosa I.A."/>
            <person name="Tasca T."/>
            <person name="Bogo M.R."/>
            <person name="de Souza W."/>
        </authorList>
    </citation>
    <scope>NUCLEOTIDE SEQUENCE [LARGE SCALE GENOMIC DNA]</scope>
    <source>
        <strain evidence="2">K</strain>
    </source>
</reference>
<dbReference type="VEuPathDB" id="TrichDB:TRFO_08500"/>
<evidence type="ECO:0000256" key="1">
    <source>
        <dbReference type="SAM" id="MobiDB-lite"/>
    </source>
</evidence>
<dbReference type="RefSeq" id="XP_068352389.1">
    <property type="nucleotide sequence ID" value="XM_068494328.1"/>
</dbReference>
<feature type="region of interest" description="Disordered" evidence="1">
    <location>
        <begin position="1"/>
        <end position="42"/>
    </location>
</feature>
<sequence>MSDSLEDDLPIDISSISKPPPNDTRNRKRRKKSKRPKFQKPIKINFEKFLDSDPENDNQMNSETEKSFYGYNQKKNYEYENLYENQQNMYLDESEDYHQPLPKDYNTYNDYEFTVEELFEEMVIKVDDYFQNSIDDMIDSFCYDLLILLDESTYIEDTVNQFVVELSESIQKSMKFELKSFDFNEEDADYIFEPYSDPFFESFLNASDFYHEPTKISANKIRFLRTKIANSGRDFTNKFEDSFQTLLLNLNELEIARNQENQIKINKELNLKHLKELQKTFFQNEFKLNLLRLKSEAISKKSRELNTKLYKVKEIPEYFSQDDVNFNINVFSKIVQNFLDKQNLLKTKIIHKQDEMITYQNNLQDSRQDSIFLLEMLNKNIDNLLSHSKIESTINSMNLSPRATQLTSFEDDTSILSFKLKSHKNFVNKVIELEQSQMFMEEVKADNEFYNSIL</sequence>
<dbReference type="AlphaFoldDB" id="A0A1J4JPR0"/>
<keyword evidence="3" id="KW-1185">Reference proteome</keyword>
<comment type="caution">
    <text evidence="2">The sequence shown here is derived from an EMBL/GenBank/DDBJ whole genome shotgun (WGS) entry which is preliminary data.</text>
</comment>
<feature type="compositionally biased region" description="Acidic residues" evidence="1">
    <location>
        <begin position="1"/>
        <end position="10"/>
    </location>
</feature>
<dbReference type="GeneID" id="94829032"/>
<proteinExistence type="predicted"/>
<organism evidence="2 3">
    <name type="scientific">Tritrichomonas foetus</name>
    <dbReference type="NCBI Taxonomy" id="1144522"/>
    <lineage>
        <taxon>Eukaryota</taxon>
        <taxon>Metamonada</taxon>
        <taxon>Parabasalia</taxon>
        <taxon>Tritrichomonadida</taxon>
        <taxon>Tritrichomonadidae</taxon>
        <taxon>Tritrichomonas</taxon>
    </lineage>
</organism>
<gene>
    <name evidence="2" type="ORF">TRFO_08500</name>
</gene>
<dbReference type="EMBL" id="MLAK01001015">
    <property type="protein sequence ID" value="OHS99252.1"/>
    <property type="molecule type" value="Genomic_DNA"/>
</dbReference>
<evidence type="ECO:0000313" key="2">
    <source>
        <dbReference type="EMBL" id="OHS99252.1"/>
    </source>
</evidence>
<accession>A0A1J4JPR0</accession>
<name>A0A1J4JPR0_9EUKA</name>
<evidence type="ECO:0000313" key="3">
    <source>
        <dbReference type="Proteomes" id="UP000179807"/>
    </source>
</evidence>
<protein>
    <submittedName>
        <fullName evidence="2">Uncharacterized protein</fullName>
    </submittedName>
</protein>
<dbReference type="Proteomes" id="UP000179807">
    <property type="component" value="Unassembled WGS sequence"/>
</dbReference>
<feature type="compositionally biased region" description="Basic residues" evidence="1">
    <location>
        <begin position="26"/>
        <end position="40"/>
    </location>
</feature>